<name>A0A1R3G879_COCAP</name>
<protein>
    <recommendedName>
        <fullName evidence="5">CRC domain-containing protein</fullName>
    </recommendedName>
</protein>
<evidence type="ECO:0000256" key="2">
    <source>
        <dbReference type="ARBA" id="ARBA00007267"/>
    </source>
</evidence>
<dbReference type="PROSITE" id="PS51634">
    <property type="entry name" value="CRC"/>
    <property type="match status" value="1"/>
</dbReference>
<dbReference type="Gramene" id="OMO54273">
    <property type="protein sequence ID" value="OMO54273"/>
    <property type="gene ID" value="CCACVL1_27932"/>
</dbReference>
<comment type="caution">
    <text evidence="6">The sequence shown here is derived from an EMBL/GenBank/DDBJ whole genome shotgun (WGS) entry which is preliminary data.</text>
</comment>
<keyword evidence="3" id="KW-0539">Nucleus</keyword>
<gene>
    <name evidence="6" type="ORF">CCACVL1_27932</name>
</gene>
<organism evidence="6 7">
    <name type="scientific">Corchorus capsularis</name>
    <name type="common">Jute</name>
    <dbReference type="NCBI Taxonomy" id="210143"/>
    <lineage>
        <taxon>Eukaryota</taxon>
        <taxon>Viridiplantae</taxon>
        <taxon>Streptophyta</taxon>
        <taxon>Embryophyta</taxon>
        <taxon>Tracheophyta</taxon>
        <taxon>Spermatophyta</taxon>
        <taxon>Magnoliopsida</taxon>
        <taxon>eudicotyledons</taxon>
        <taxon>Gunneridae</taxon>
        <taxon>Pentapetalae</taxon>
        <taxon>rosids</taxon>
        <taxon>malvids</taxon>
        <taxon>Malvales</taxon>
        <taxon>Malvaceae</taxon>
        <taxon>Grewioideae</taxon>
        <taxon>Apeibeae</taxon>
        <taxon>Corchorus</taxon>
    </lineage>
</organism>
<dbReference type="SMART" id="SM01114">
    <property type="entry name" value="CXC"/>
    <property type="match status" value="2"/>
</dbReference>
<dbReference type="GO" id="GO:0005634">
    <property type="term" value="C:nucleus"/>
    <property type="evidence" value="ECO:0007669"/>
    <property type="project" value="UniProtKB-SubCell"/>
</dbReference>
<feature type="region of interest" description="Disordered" evidence="4">
    <location>
        <begin position="245"/>
        <end position="333"/>
    </location>
</feature>
<dbReference type="InterPro" id="IPR044522">
    <property type="entry name" value="TSO1-like"/>
</dbReference>
<evidence type="ECO:0000259" key="5">
    <source>
        <dbReference type="PROSITE" id="PS51634"/>
    </source>
</evidence>
<comment type="subcellular location">
    <subcellularLocation>
        <location evidence="1">Nucleus</location>
    </subcellularLocation>
</comment>
<dbReference type="EMBL" id="AWWV01014998">
    <property type="protein sequence ID" value="OMO54273.1"/>
    <property type="molecule type" value="Genomic_DNA"/>
</dbReference>
<dbReference type="STRING" id="210143.A0A1R3G879"/>
<evidence type="ECO:0000256" key="1">
    <source>
        <dbReference type="ARBA" id="ARBA00004123"/>
    </source>
</evidence>
<dbReference type="PANTHER" id="PTHR46159:SF18">
    <property type="entry name" value="CRC DOMAIN-CONTAINING PROTEIN"/>
    <property type="match status" value="1"/>
</dbReference>
<keyword evidence="7" id="KW-1185">Reference proteome</keyword>
<feature type="region of interest" description="Disordered" evidence="4">
    <location>
        <begin position="1"/>
        <end position="46"/>
    </location>
</feature>
<evidence type="ECO:0000313" key="7">
    <source>
        <dbReference type="Proteomes" id="UP000188268"/>
    </source>
</evidence>
<dbReference type="AlphaFoldDB" id="A0A1R3G879"/>
<dbReference type="Pfam" id="PF03638">
    <property type="entry name" value="TCR"/>
    <property type="match status" value="2"/>
</dbReference>
<feature type="compositionally biased region" description="Polar residues" evidence="4">
    <location>
        <begin position="245"/>
        <end position="258"/>
    </location>
</feature>
<dbReference type="InterPro" id="IPR005172">
    <property type="entry name" value="CRC"/>
</dbReference>
<dbReference type="PANTHER" id="PTHR46159">
    <property type="entry name" value="PROTEIN TESMIN/TSO1-LIKE CXC 2"/>
    <property type="match status" value="1"/>
</dbReference>
<evidence type="ECO:0000256" key="3">
    <source>
        <dbReference type="ARBA" id="ARBA00023242"/>
    </source>
</evidence>
<evidence type="ECO:0000313" key="6">
    <source>
        <dbReference type="EMBL" id="OMO54273.1"/>
    </source>
</evidence>
<feature type="compositionally biased region" description="Polar residues" evidence="4">
    <location>
        <begin position="16"/>
        <end position="40"/>
    </location>
</feature>
<dbReference type="InterPro" id="IPR033467">
    <property type="entry name" value="Tesmin/TSO1-like_CXC"/>
</dbReference>
<feature type="domain" description="CRC" evidence="5">
    <location>
        <begin position="108"/>
        <end position="234"/>
    </location>
</feature>
<proteinExistence type="inferred from homology"/>
<evidence type="ECO:0000256" key="4">
    <source>
        <dbReference type="SAM" id="MobiDB-lite"/>
    </source>
</evidence>
<reference evidence="6 7" key="1">
    <citation type="submission" date="2013-09" db="EMBL/GenBank/DDBJ databases">
        <title>Corchorus capsularis genome sequencing.</title>
        <authorList>
            <person name="Alam M."/>
            <person name="Haque M.S."/>
            <person name="Islam M.S."/>
            <person name="Emdad E.M."/>
            <person name="Islam M.M."/>
            <person name="Ahmed B."/>
            <person name="Halim A."/>
            <person name="Hossen Q.M.M."/>
            <person name="Hossain M.Z."/>
            <person name="Ahmed R."/>
            <person name="Khan M.M."/>
            <person name="Islam R."/>
            <person name="Rashid M.M."/>
            <person name="Khan S.A."/>
            <person name="Rahman M.S."/>
            <person name="Alam M."/>
        </authorList>
    </citation>
    <scope>NUCLEOTIDE SEQUENCE [LARGE SCALE GENOMIC DNA]</scope>
    <source>
        <strain evidence="7">cv. CVL-1</strain>
        <tissue evidence="6">Whole seedling</tissue>
    </source>
</reference>
<comment type="similarity">
    <text evidence="2">Belongs to the lin-54 family.</text>
</comment>
<dbReference type="Proteomes" id="UP000188268">
    <property type="component" value="Unassembled WGS sequence"/>
</dbReference>
<dbReference type="OrthoDB" id="6283463at2759"/>
<dbReference type="GO" id="GO:0003700">
    <property type="term" value="F:DNA-binding transcription factor activity"/>
    <property type="evidence" value="ECO:0007669"/>
    <property type="project" value="InterPro"/>
</dbReference>
<accession>A0A1R3G879</accession>
<sequence>MDSPKSDGNAAEPSFPVSSLPAQSSRTSRYTPRLSESSFPATPPVFGSPGLDLQQGTRFLKRKHLSVDKVFVEIFNLRLLSTKKAMRVLTVKLLQTLKRETYIDESEGCKRCNCKRSKCLKLYCECFAAGIYCVDSCACENCYNKPEYEDTVSDVREQIESRNPLAFAPTVVNQANTSPNVADDQNWISPSSARHKRGCKCKRSKCLKKYCECYRAKVGCSDGCRCECCDNYFGKKSAYDMKGYGSSNKLKDNSNPINTLKAHSPKQKRISPPQHQSDRSDSRSKPGLQSGPKFILQAVASSPPLTPYCNTEDRMNQMEIDSQGSSHDFKCQE</sequence>